<keyword evidence="4" id="KW-1185">Reference proteome</keyword>
<feature type="domain" description="DUF4142" evidence="2">
    <location>
        <begin position="30"/>
        <end position="167"/>
    </location>
</feature>
<dbReference type="PANTHER" id="PTHR38593">
    <property type="entry name" value="BLR2558 PROTEIN"/>
    <property type="match status" value="1"/>
</dbReference>
<proteinExistence type="predicted"/>
<name>A0ABU8QAP2_9SPHN</name>
<evidence type="ECO:0000313" key="4">
    <source>
        <dbReference type="Proteomes" id="UP001380365"/>
    </source>
</evidence>
<feature type="chain" id="PRO_5046002338" evidence="1">
    <location>
        <begin position="20"/>
        <end position="177"/>
    </location>
</feature>
<feature type="signal peptide" evidence="1">
    <location>
        <begin position="1"/>
        <end position="19"/>
    </location>
</feature>
<sequence length="177" mass="18718">MLKLILATSALAVSVTAVSAQTTPPIAGQSAPSFVAAASDANTYAIKASEMALSKAQRDDVKAYAKRVLDENRTLQKSLLASLRDNQRTIRTPSSALSSDRASLLSLLQKAPRGSFDNLFLTQAIQVQDRAWSVYKGYAEDGTDPALKQIAIGAAQQEEQELTAGKALLPAALAGDQ</sequence>
<evidence type="ECO:0000256" key="1">
    <source>
        <dbReference type="SAM" id="SignalP"/>
    </source>
</evidence>
<dbReference type="EMBL" id="JBBGZA010000003">
    <property type="protein sequence ID" value="MEJ5096591.1"/>
    <property type="molecule type" value="Genomic_DNA"/>
</dbReference>
<dbReference type="InterPro" id="IPR025419">
    <property type="entry name" value="DUF4142"/>
</dbReference>
<protein>
    <submittedName>
        <fullName evidence="3">DUF4142 domain-containing protein</fullName>
    </submittedName>
</protein>
<dbReference type="Pfam" id="PF13628">
    <property type="entry name" value="DUF4142"/>
    <property type="match status" value="1"/>
</dbReference>
<evidence type="ECO:0000259" key="2">
    <source>
        <dbReference type="Pfam" id="PF13628"/>
    </source>
</evidence>
<dbReference type="Proteomes" id="UP001380365">
    <property type="component" value="Unassembled WGS sequence"/>
</dbReference>
<evidence type="ECO:0000313" key="3">
    <source>
        <dbReference type="EMBL" id="MEJ5096591.1"/>
    </source>
</evidence>
<dbReference type="PANTHER" id="PTHR38593:SF1">
    <property type="entry name" value="BLR2558 PROTEIN"/>
    <property type="match status" value="1"/>
</dbReference>
<dbReference type="RefSeq" id="WP_125962480.1">
    <property type="nucleotide sequence ID" value="NZ_JBBGZA010000003.1"/>
</dbReference>
<keyword evidence="1" id="KW-0732">Signal</keyword>
<comment type="caution">
    <text evidence="3">The sequence shown here is derived from an EMBL/GenBank/DDBJ whole genome shotgun (WGS) entry which is preliminary data.</text>
</comment>
<gene>
    <name evidence="3" type="ORF">WH159_18930</name>
</gene>
<organism evidence="3 4">
    <name type="scientific">Sphingomonas molluscorum</name>
    <dbReference type="NCBI Taxonomy" id="418184"/>
    <lineage>
        <taxon>Bacteria</taxon>
        <taxon>Pseudomonadati</taxon>
        <taxon>Pseudomonadota</taxon>
        <taxon>Alphaproteobacteria</taxon>
        <taxon>Sphingomonadales</taxon>
        <taxon>Sphingomonadaceae</taxon>
        <taxon>Sphingomonas</taxon>
    </lineage>
</organism>
<dbReference type="Gene3D" id="1.20.1260.10">
    <property type="match status" value="1"/>
</dbReference>
<reference evidence="3 4" key="1">
    <citation type="submission" date="2023-12" db="EMBL/GenBank/DDBJ databases">
        <title>Gut-associated functions are favored during microbiome assembly across C. elegans life.</title>
        <authorList>
            <person name="Zimmermann J."/>
        </authorList>
    </citation>
    <scope>NUCLEOTIDE SEQUENCE [LARGE SCALE GENOMIC DNA]</scope>
    <source>
        <strain evidence="3 4">JUb134</strain>
    </source>
</reference>
<accession>A0ABU8QAP2</accession>
<dbReference type="InterPro" id="IPR012347">
    <property type="entry name" value="Ferritin-like"/>
</dbReference>